<gene>
    <name evidence="1" type="ORF">Rhopal_005645-T1</name>
</gene>
<organism evidence="1 2">
    <name type="scientific">Rhodotorula paludigena</name>
    <dbReference type="NCBI Taxonomy" id="86838"/>
    <lineage>
        <taxon>Eukaryota</taxon>
        <taxon>Fungi</taxon>
        <taxon>Dikarya</taxon>
        <taxon>Basidiomycota</taxon>
        <taxon>Pucciniomycotina</taxon>
        <taxon>Microbotryomycetes</taxon>
        <taxon>Sporidiobolales</taxon>
        <taxon>Sporidiobolaceae</taxon>
        <taxon>Rhodotorula</taxon>
    </lineage>
</organism>
<accession>A0AAV5GSY6</accession>
<proteinExistence type="predicted"/>
<dbReference type="AlphaFoldDB" id="A0AAV5GSY6"/>
<keyword evidence="2" id="KW-1185">Reference proteome</keyword>
<name>A0AAV5GSY6_9BASI</name>
<sequence>MQDTTLHPWSADLPRRLRCADDDHAYYFSHNQPIDDDDDGALINSHNHQPRILCNDYEHNCCALHPGSAGVFGRL</sequence>
<evidence type="ECO:0000313" key="1">
    <source>
        <dbReference type="EMBL" id="GJN92610.1"/>
    </source>
</evidence>
<dbReference type="EMBL" id="BQKY01000011">
    <property type="protein sequence ID" value="GJN92610.1"/>
    <property type="molecule type" value="Genomic_DNA"/>
</dbReference>
<dbReference type="Proteomes" id="UP001342314">
    <property type="component" value="Unassembled WGS sequence"/>
</dbReference>
<evidence type="ECO:0000313" key="2">
    <source>
        <dbReference type="Proteomes" id="UP001342314"/>
    </source>
</evidence>
<protein>
    <submittedName>
        <fullName evidence="1">Uncharacterized protein</fullName>
    </submittedName>
</protein>
<comment type="caution">
    <text evidence="1">The sequence shown here is derived from an EMBL/GenBank/DDBJ whole genome shotgun (WGS) entry which is preliminary data.</text>
</comment>
<reference evidence="1 2" key="1">
    <citation type="submission" date="2021-12" db="EMBL/GenBank/DDBJ databases">
        <title>High titer production of polyol ester of fatty acids by Rhodotorula paludigena BS15 towards product separation-free biomass refinery.</title>
        <authorList>
            <person name="Mano J."/>
            <person name="Ono H."/>
            <person name="Tanaka T."/>
            <person name="Naito K."/>
            <person name="Sushida H."/>
            <person name="Ike M."/>
            <person name="Tokuyasu K."/>
            <person name="Kitaoka M."/>
        </authorList>
    </citation>
    <scope>NUCLEOTIDE SEQUENCE [LARGE SCALE GENOMIC DNA]</scope>
    <source>
        <strain evidence="1 2">BS15</strain>
    </source>
</reference>